<keyword evidence="2 6" id="KW-0698">rRNA processing</keyword>
<dbReference type="HAMAP" id="MF_01007">
    <property type="entry name" value="16SrRNA_methyltr_H"/>
    <property type="match status" value="1"/>
</dbReference>
<evidence type="ECO:0000256" key="3">
    <source>
        <dbReference type="ARBA" id="ARBA00022603"/>
    </source>
</evidence>
<dbReference type="NCBIfam" id="TIGR00006">
    <property type="entry name" value="16S rRNA (cytosine(1402)-N(4))-methyltransferase RsmH"/>
    <property type="match status" value="1"/>
</dbReference>
<dbReference type="GO" id="GO:0032259">
    <property type="term" value="P:methylation"/>
    <property type="evidence" value="ECO:0007669"/>
    <property type="project" value="UniProtKB-KW"/>
</dbReference>
<keyword evidence="8" id="KW-1185">Reference proteome</keyword>
<dbReference type="Pfam" id="PF01795">
    <property type="entry name" value="Methyltransf_5"/>
    <property type="match status" value="1"/>
</dbReference>
<feature type="binding site" evidence="6">
    <location>
        <position position="91"/>
    </location>
    <ligand>
        <name>S-adenosyl-L-methionine</name>
        <dbReference type="ChEBI" id="CHEBI:59789"/>
    </ligand>
</feature>
<dbReference type="Proteomes" id="UP001266099">
    <property type="component" value="Unassembled WGS sequence"/>
</dbReference>
<organism evidence="7 8">
    <name type="scientific">Arcanobacterium hippocoleae</name>
    <dbReference type="NCBI Taxonomy" id="149017"/>
    <lineage>
        <taxon>Bacteria</taxon>
        <taxon>Bacillati</taxon>
        <taxon>Actinomycetota</taxon>
        <taxon>Actinomycetes</taxon>
        <taxon>Actinomycetales</taxon>
        <taxon>Actinomycetaceae</taxon>
        <taxon>Arcanobacterium</taxon>
    </lineage>
</organism>
<evidence type="ECO:0000313" key="7">
    <source>
        <dbReference type="EMBL" id="MDR6939010.1"/>
    </source>
</evidence>
<evidence type="ECO:0000256" key="2">
    <source>
        <dbReference type="ARBA" id="ARBA00022552"/>
    </source>
</evidence>
<dbReference type="InterPro" id="IPR002903">
    <property type="entry name" value="RsmH"/>
</dbReference>
<comment type="subcellular location">
    <subcellularLocation>
        <location evidence="6">Cytoplasm</location>
    </subcellularLocation>
</comment>
<feature type="binding site" evidence="6">
    <location>
        <position position="120"/>
    </location>
    <ligand>
        <name>S-adenosyl-L-methionine</name>
        <dbReference type="ChEBI" id="CHEBI:59789"/>
    </ligand>
</feature>
<evidence type="ECO:0000256" key="1">
    <source>
        <dbReference type="ARBA" id="ARBA00010396"/>
    </source>
</evidence>
<dbReference type="Gene3D" id="1.10.150.170">
    <property type="entry name" value="Putative methyltransferase TM0872, insert domain"/>
    <property type="match status" value="1"/>
</dbReference>
<gene>
    <name evidence="6" type="primary">rsmH</name>
    <name evidence="7" type="ORF">J2S36_000553</name>
</gene>
<evidence type="ECO:0000256" key="4">
    <source>
        <dbReference type="ARBA" id="ARBA00022679"/>
    </source>
</evidence>
<protein>
    <recommendedName>
        <fullName evidence="6">Ribosomal RNA small subunit methyltransferase H</fullName>
        <ecNumber evidence="6">2.1.1.199</ecNumber>
    </recommendedName>
    <alternativeName>
        <fullName evidence="6">16S rRNA m(4)C1402 methyltransferase</fullName>
    </alternativeName>
    <alternativeName>
        <fullName evidence="6">rRNA (cytosine-N(4)-)-methyltransferase RsmH</fullName>
    </alternativeName>
</protein>
<dbReference type="Gene3D" id="3.40.50.150">
    <property type="entry name" value="Vaccinia Virus protein VP39"/>
    <property type="match status" value="1"/>
</dbReference>
<feature type="binding site" evidence="6">
    <location>
        <position position="64"/>
    </location>
    <ligand>
        <name>S-adenosyl-L-methionine</name>
        <dbReference type="ChEBI" id="CHEBI:59789"/>
    </ligand>
</feature>
<dbReference type="InterPro" id="IPR023397">
    <property type="entry name" value="SAM-dep_MeTrfase_MraW_recog"/>
</dbReference>
<comment type="function">
    <text evidence="6">Specifically methylates the N4 position of cytidine in position 1402 (C1402) of 16S rRNA.</text>
</comment>
<dbReference type="PANTHER" id="PTHR11265:SF0">
    <property type="entry name" value="12S RRNA N4-METHYLCYTIDINE METHYLTRANSFERASE"/>
    <property type="match status" value="1"/>
</dbReference>
<dbReference type="EC" id="2.1.1.199" evidence="6"/>
<dbReference type="EMBL" id="JAVDUJ010000001">
    <property type="protein sequence ID" value="MDR6939010.1"/>
    <property type="molecule type" value="Genomic_DNA"/>
</dbReference>
<reference evidence="7 8" key="1">
    <citation type="submission" date="2023-07" db="EMBL/GenBank/DDBJ databases">
        <title>Sequencing the genomes of 1000 actinobacteria strains.</title>
        <authorList>
            <person name="Klenk H.-P."/>
        </authorList>
    </citation>
    <scope>NUCLEOTIDE SEQUENCE [LARGE SCALE GENOMIC DNA]</scope>
    <source>
        <strain evidence="7 8">DSM 15539</strain>
    </source>
</reference>
<keyword evidence="4 6" id="KW-0808">Transferase</keyword>
<accession>A0ABU1T0Y2</accession>
<evidence type="ECO:0000313" key="8">
    <source>
        <dbReference type="Proteomes" id="UP001266099"/>
    </source>
</evidence>
<comment type="catalytic activity">
    <reaction evidence="6">
        <text>cytidine(1402) in 16S rRNA + S-adenosyl-L-methionine = N(4)-methylcytidine(1402) in 16S rRNA + S-adenosyl-L-homocysteine + H(+)</text>
        <dbReference type="Rhea" id="RHEA:42928"/>
        <dbReference type="Rhea" id="RHEA-COMP:10286"/>
        <dbReference type="Rhea" id="RHEA-COMP:10287"/>
        <dbReference type="ChEBI" id="CHEBI:15378"/>
        <dbReference type="ChEBI" id="CHEBI:57856"/>
        <dbReference type="ChEBI" id="CHEBI:59789"/>
        <dbReference type="ChEBI" id="CHEBI:74506"/>
        <dbReference type="ChEBI" id="CHEBI:82748"/>
        <dbReference type="EC" id="2.1.1.199"/>
    </reaction>
</comment>
<dbReference type="GO" id="GO:0008168">
    <property type="term" value="F:methyltransferase activity"/>
    <property type="evidence" value="ECO:0007669"/>
    <property type="project" value="UniProtKB-KW"/>
</dbReference>
<dbReference type="SUPFAM" id="SSF53335">
    <property type="entry name" value="S-adenosyl-L-methionine-dependent methyltransferases"/>
    <property type="match status" value="1"/>
</dbReference>
<dbReference type="RefSeq" id="WP_309955290.1">
    <property type="nucleotide sequence ID" value="NZ_JAVDUJ010000001.1"/>
</dbReference>
<sequence>MAQQQVPAAHNALHQPVLLRTCVELLSPAIATPGAVLIDCTLGMGGHSEAILAANPHVQVIGIDRDRDAIELASQRLKSFGSRFQAVQTTYDQVAQVAAEFGCNGKVNAILMDLGVSSLQLDTPHRGFSYIHDAPLDMRMDPQSGVSARDLLATATVGELTKILRIYGEEKYAAKIAGQIVRQRMQRPLETTGELVELIRAVLPEKAKRTGGNPAKRTFQALRIAVNNELEILQSSIHDAIAALAVNGRLVVESYHSLEDRIVKEAFNKGLKSTTPPGLPVELSDHQPYLQALVRGAMKADAAEIELNPRSRSVRLRGIERIRLTPKHLLLQDSHLQQSVRPINRGGAR</sequence>
<comment type="caution">
    <text evidence="7">The sequence shown here is derived from an EMBL/GenBank/DDBJ whole genome shotgun (WGS) entry which is preliminary data.</text>
</comment>
<dbReference type="PIRSF" id="PIRSF004486">
    <property type="entry name" value="MraW"/>
    <property type="match status" value="1"/>
</dbReference>
<dbReference type="PANTHER" id="PTHR11265">
    <property type="entry name" value="S-ADENOSYL-METHYLTRANSFERASE MRAW"/>
    <property type="match status" value="1"/>
</dbReference>
<proteinExistence type="inferred from homology"/>
<feature type="binding site" evidence="6">
    <location>
        <position position="113"/>
    </location>
    <ligand>
        <name>S-adenosyl-L-methionine</name>
        <dbReference type="ChEBI" id="CHEBI:59789"/>
    </ligand>
</feature>
<dbReference type="InterPro" id="IPR029063">
    <property type="entry name" value="SAM-dependent_MTases_sf"/>
</dbReference>
<evidence type="ECO:0000256" key="6">
    <source>
        <dbReference type="HAMAP-Rule" id="MF_01007"/>
    </source>
</evidence>
<comment type="similarity">
    <text evidence="1 6">Belongs to the methyltransferase superfamily. RsmH family.</text>
</comment>
<keyword evidence="3 6" id="KW-0489">Methyltransferase</keyword>
<keyword evidence="6" id="KW-0963">Cytoplasm</keyword>
<name>A0ABU1T0Y2_9ACTO</name>
<evidence type="ECO:0000256" key="5">
    <source>
        <dbReference type="ARBA" id="ARBA00022691"/>
    </source>
</evidence>
<dbReference type="SUPFAM" id="SSF81799">
    <property type="entry name" value="Putative methyltransferase TM0872, insert domain"/>
    <property type="match status" value="1"/>
</dbReference>
<keyword evidence="5 6" id="KW-0949">S-adenosyl-L-methionine</keyword>
<feature type="binding site" evidence="6">
    <location>
        <begin position="45"/>
        <end position="47"/>
    </location>
    <ligand>
        <name>S-adenosyl-L-methionine</name>
        <dbReference type="ChEBI" id="CHEBI:59789"/>
    </ligand>
</feature>